<organism evidence="2 3">
    <name type="scientific">Sporolactobacillus putidus</name>
    <dbReference type="NCBI Taxonomy" id="492735"/>
    <lineage>
        <taxon>Bacteria</taxon>
        <taxon>Bacillati</taxon>
        <taxon>Bacillota</taxon>
        <taxon>Bacilli</taxon>
        <taxon>Bacillales</taxon>
        <taxon>Sporolactobacillaceae</taxon>
        <taxon>Sporolactobacillus</taxon>
    </lineage>
</organism>
<protein>
    <submittedName>
        <fullName evidence="2">Uncharacterized protein</fullName>
    </submittedName>
</protein>
<evidence type="ECO:0000256" key="1">
    <source>
        <dbReference type="SAM" id="SignalP"/>
    </source>
</evidence>
<dbReference type="AlphaFoldDB" id="A0A917RXG5"/>
<dbReference type="InterPro" id="IPR012347">
    <property type="entry name" value="Ferritin-like"/>
</dbReference>
<dbReference type="Proteomes" id="UP000654670">
    <property type="component" value="Unassembled WGS sequence"/>
</dbReference>
<dbReference type="RefSeq" id="WP_188801563.1">
    <property type="nucleotide sequence ID" value="NZ_BMOK01000002.1"/>
</dbReference>
<accession>A0A917RXG5</accession>
<dbReference type="Gene3D" id="1.20.1260.10">
    <property type="match status" value="1"/>
</dbReference>
<keyword evidence="3" id="KW-1185">Reference proteome</keyword>
<comment type="caution">
    <text evidence="2">The sequence shown here is derived from an EMBL/GenBank/DDBJ whole genome shotgun (WGS) entry which is preliminary data.</text>
</comment>
<feature type="chain" id="PRO_5037594939" evidence="1">
    <location>
        <begin position="28"/>
        <end position="257"/>
    </location>
</feature>
<keyword evidence="1" id="KW-0732">Signal</keyword>
<proteinExistence type="predicted"/>
<name>A0A917RXG5_9BACL</name>
<evidence type="ECO:0000313" key="3">
    <source>
        <dbReference type="Proteomes" id="UP000654670"/>
    </source>
</evidence>
<feature type="signal peptide" evidence="1">
    <location>
        <begin position="1"/>
        <end position="27"/>
    </location>
</feature>
<sequence>MKKKFVFLLVSLLTINLLILNSGAAYAMDMTNSTNKQSSKDQTNFVSKMTSEYQSLHDTSKSDNGDHRFTNDMLEKQIESQRKIDTIINNARKSGKKLYSFDEIVNSNAETFGISKTDFEKIKESILATQAEDKSIISAFETAGQGNHPIVQNIKKNEQLKIPASLIFVDHSLDKQDGNISGGGWPYCLDNNGWGNGNFITSDCYKAIVSFLICASDSSLGSMNSNLRYCKAYVRNCSPLIGHNIHWHTHPWYEQIP</sequence>
<reference evidence="2" key="1">
    <citation type="journal article" date="2014" name="Int. J. Syst. Evol. Microbiol.">
        <title>Complete genome sequence of Corynebacterium casei LMG S-19264T (=DSM 44701T), isolated from a smear-ripened cheese.</title>
        <authorList>
            <consortium name="US DOE Joint Genome Institute (JGI-PGF)"/>
            <person name="Walter F."/>
            <person name="Albersmeier A."/>
            <person name="Kalinowski J."/>
            <person name="Ruckert C."/>
        </authorList>
    </citation>
    <scope>NUCLEOTIDE SEQUENCE</scope>
    <source>
        <strain evidence="2">JCM 15325</strain>
    </source>
</reference>
<dbReference type="EMBL" id="BMOK01000002">
    <property type="protein sequence ID" value="GGL44436.1"/>
    <property type="molecule type" value="Genomic_DNA"/>
</dbReference>
<evidence type="ECO:0000313" key="2">
    <source>
        <dbReference type="EMBL" id="GGL44436.1"/>
    </source>
</evidence>
<gene>
    <name evidence="2" type="ORF">GCM10007968_05620</name>
</gene>
<reference evidence="2" key="2">
    <citation type="submission" date="2020-09" db="EMBL/GenBank/DDBJ databases">
        <authorList>
            <person name="Sun Q."/>
            <person name="Ohkuma M."/>
        </authorList>
    </citation>
    <scope>NUCLEOTIDE SEQUENCE</scope>
    <source>
        <strain evidence="2">JCM 15325</strain>
    </source>
</reference>